<dbReference type="RefSeq" id="YP_002922645.1">
    <property type="nucleotide sequence ID" value="NC_012742.1"/>
</dbReference>
<evidence type="ECO:0000313" key="2">
    <source>
        <dbReference type="Proteomes" id="UP000001480"/>
    </source>
</evidence>
<dbReference type="GeneID" id="7943855"/>
<protein>
    <submittedName>
        <fullName evidence="1">p31</fullName>
    </submittedName>
</protein>
<accession>C4ML31</accession>
<evidence type="ECO:0000313" key="1">
    <source>
        <dbReference type="EMBL" id="ACE75771.1"/>
    </source>
</evidence>
<sequence length="105" mass="11740">MKKLFVGCRVRILWSRAWPELNGTEGRIIDTAEEVHTCGIRGEWVVHPDAWPTEYAPNEEGWTAFGPASDQLEPIQPEGAKPCGMCFERVMRGLTQQANEVAPTS</sequence>
<keyword evidence="2" id="KW-1185">Reference proteome</keyword>
<reference evidence="1 2" key="1">
    <citation type="journal article" date="2009" name="Appl. Environ. Microbiol.">
        <title>Genomic characterization of the intron-containing T7-like phage phiL7 of Xanthomonas campestris.</title>
        <authorList>
            <person name="Lee C.N."/>
            <person name="Lin J.W."/>
            <person name="Weng S.F."/>
            <person name="Tseng Y.H."/>
        </authorList>
    </citation>
    <scope>NUCLEOTIDE SEQUENCE</scope>
</reference>
<dbReference type="EMBL" id="EU717894">
    <property type="protein sequence ID" value="ACE75771.1"/>
    <property type="molecule type" value="Genomic_DNA"/>
</dbReference>
<name>C4ML31_9CAUD</name>
<dbReference type="KEGG" id="vg:7943855"/>
<dbReference type="Proteomes" id="UP000001480">
    <property type="component" value="Segment"/>
</dbReference>
<proteinExistence type="predicted"/>
<organism evidence="1 2">
    <name type="scientific">Xanthomonas phage phiL7</name>
    <dbReference type="NCBI Taxonomy" id="538979"/>
    <lineage>
        <taxon>Viruses</taxon>
        <taxon>Duplodnaviria</taxon>
        <taxon>Heunggongvirae</taxon>
        <taxon>Uroviricota</taxon>
        <taxon>Caudoviricetes</taxon>
        <taxon>Eisenstarkvirus</taxon>
        <taxon>Eisenstarkvirus L7</taxon>
    </lineage>
</organism>